<sequence>MFTDKLREGSTGPAAKILFGIIIVSFAVAGVGSYLIPDRNDEPVKVNGVKIPEYELENQVRIEKSKLERQFGKKFFEQQMAIDDNFNNKFKASILERMINDETLSQLIEKDGVDIPAVLVKSRIRSMPEFQVNGEFNQDQYQKVLSMAGFQSPDAFGEALRNDIAKETFLKPVIEGEFALPGEVGHLTDLLTENRTYTMVNINKSKFIGNVEVTEEQIKDYYEAHKDNYLNADKVKFTYIYLTTDDVEADVHYTDEDLTNFFNLHTELYTVPEKREISHILFTGDDAMEKAKEVKAKLDAGEDFAALAQQYSQDPSSAKNGGKLPAFASGHQDKSIDSAAFALEKVGDVSEPVESDFGVHIIKLNKIVPKTSKTFEESKSDVISRFVKQQSQEVFLDKRQIVADVSFENPDSLDFAAKEANSSDKDHPSDTVKVQTYDFLASDAKDLKFPFSEKAVLDKVFDQELRESGMNSDLIELGPNAFVVVHIEDYVPKTPKKLDEVKKSIIADISADASRAGVNTYVDGLIATLAKGESIDGEAASGKITIDKPKTISRLDNKVDESVSRNVFELARADKGNINYGKYEDKDGNAYILILNDVEIRSEPDASRDDFLTQQISNMKSKADNVVLINSARDKSKIEYNLSKKYLNGSSDSSED</sequence>
<dbReference type="InterPro" id="IPR027304">
    <property type="entry name" value="Trigger_fact/SurA_dom_sf"/>
</dbReference>
<dbReference type="InterPro" id="IPR046357">
    <property type="entry name" value="PPIase_dom_sf"/>
</dbReference>
<evidence type="ECO:0000256" key="10">
    <source>
        <dbReference type="ARBA" id="ARBA00042775"/>
    </source>
</evidence>
<keyword evidence="3" id="KW-0997">Cell inner membrane</keyword>
<evidence type="ECO:0000256" key="9">
    <source>
        <dbReference type="ARBA" id="ARBA00040743"/>
    </source>
</evidence>
<dbReference type="AlphaFoldDB" id="A0A662ZHP5"/>
<evidence type="ECO:0000256" key="4">
    <source>
        <dbReference type="ARBA" id="ARBA00022692"/>
    </source>
</evidence>
<protein>
    <recommendedName>
        <fullName evidence="9">Periplasmic chaperone PpiD</fullName>
    </recommendedName>
    <alternativeName>
        <fullName evidence="10">Periplasmic folding chaperone</fullName>
    </alternativeName>
</protein>
<dbReference type="Pfam" id="PF13624">
    <property type="entry name" value="SurA_N_3"/>
    <property type="match status" value="1"/>
</dbReference>
<keyword evidence="6 12" id="KW-0472">Membrane</keyword>
<keyword evidence="11" id="KW-0697">Rotamase</keyword>
<keyword evidence="4 12" id="KW-0812">Transmembrane</keyword>
<evidence type="ECO:0000256" key="3">
    <source>
        <dbReference type="ARBA" id="ARBA00022519"/>
    </source>
</evidence>
<gene>
    <name evidence="14" type="ORF">SAMN02910344_01397</name>
</gene>
<feature type="transmembrane region" description="Helical" evidence="12">
    <location>
        <begin position="17"/>
        <end position="36"/>
    </location>
</feature>
<organism evidence="14 15">
    <name type="scientific">Ruminobacter amylophilus</name>
    <dbReference type="NCBI Taxonomy" id="867"/>
    <lineage>
        <taxon>Bacteria</taxon>
        <taxon>Pseudomonadati</taxon>
        <taxon>Pseudomonadota</taxon>
        <taxon>Gammaproteobacteria</taxon>
        <taxon>Aeromonadales</taxon>
        <taxon>Succinivibrionaceae</taxon>
        <taxon>Ruminobacter</taxon>
    </lineage>
</organism>
<comment type="subcellular location">
    <subcellularLocation>
        <location evidence="1">Cell inner membrane</location>
        <topology evidence="1">Single-pass type II membrane protein</topology>
        <orientation evidence="1">Periplasmic side</orientation>
    </subcellularLocation>
</comment>
<dbReference type="InterPro" id="IPR052029">
    <property type="entry name" value="PpiD_chaperone"/>
</dbReference>
<dbReference type="Pfam" id="PF00639">
    <property type="entry name" value="Rotamase"/>
    <property type="match status" value="1"/>
</dbReference>
<dbReference type="InterPro" id="IPR000297">
    <property type="entry name" value="PPIase_PpiC"/>
</dbReference>
<dbReference type="Proteomes" id="UP000243745">
    <property type="component" value="Unassembled WGS sequence"/>
</dbReference>
<dbReference type="Gene3D" id="1.10.4030.10">
    <property type="entry name" value="Porin chaperone SurA, peptide-binding domain"/>
    <property type="match status" value="1"/>
</dbReference>
<dbReference type="EMBL" id="FOXF01000024">
    <property type="protein sequence ID" value="SFP44379.1"/>
    <property type="molecule type" value="Genomic_DNA"/>
</dbReference>
<feature type="domain" description="PpiC" evidence="13">
    <location>
        <begin position="272"/>
        <end position="366"/>
    </location>
</feature>
<dbReference type="GO" id="GO:0003755">
    <property type="term" value="F:peptidyl-prolyl cis-trans isomerase activity"/>
    <property type="evidence" value="ECO:0007669"/>
    <property type="project" value="UniProtKB-KW"/>
</dbReference>
<evidence type="ECO:0000259" key="13">
    <source>
        <dbReference type="PROSITE" id="PS50198"/>
    </source>
</evidence>
<dbReference type="RefSeq" id="WP_031580445.1">
    <property type="nucleotide sequence ID" value="NZ_FOXF01000024.1"/>
</dbReference>
<evidence type="ECO:0000256" key="8">
    <source>
        <dbReference type="ARBA" id="ARBA00038408"/>
    </source>
</evidence>
<dbReference type="SUPFAM" id="SSF54534">
    <property type="entry name" value="FKBP-like"/>
    <property type="match status" value="1"/>
</dbReference>
<keyword evidence="7" id="KW-0143">Chaperone</keyword>
<dbReference type="GO" id="GO:0005886">
    <property type="term" value="C:plasma membrane"/>
    <property type="evidence" value="ECO:0007669"/>
    <property type="project" value="UniProtKB-SubCell"/>
</dbReference>
<evidence type="ECO:0000256" key="6">
    <source>
        <dbReference type="ARBA" id="ARBA00023136"/>
    </source>
</evidence>
<comment type="similarity">
    <text evidence="8">Belongs to the PpiD chaperone family.</text>
</comment>
<evidence type="ECO:0000256" key="2">
    <source>
        <dbReference type="ARBA" id="ARBA00022475"/>
    </source>
</evidence>
<keyword evidence="2" id="KW-1003">Cell membrane</keyword>
<evidence type="ECO:0000256" key="7">
    <source>
        <dbReference type="ARBA" id="ARBA00023186"/>
    </source>
</evidence>
<evidence type="ECO:0000256" key="11">
    <source>
        <dbReference type="PROSITE-ProRule" id="PRU00278"/>
    </source>
</evidence>
<accession>A0A662ZHP5</accession>
<dbReference type="Gene3D" id="3.10.50.40">
    <property type="match status" value="1"/>
</dbReference>
<proteinExistence type="inferred from homology"/>
<dbReference type="PROSITE" id="PS50198">
    <property type="entry name" value="PPIC_PPIASE_2"/>
    <property type="match status" value="1"/>
</dbReference>
<keyword evidence="11 14" id="KW-0413">Isomerase</keyword>
<dbReference type="OrthoDB" id="9812372at2"/>
<keyword evidence="5 12" id="KW-1133">Transmembrane helix</keyword>
<dbReference type="PANTHER" id="PTHR47529">
    <property type="entry name" value="PEPTIDYL-PROLYL CIS-TRANS ISOMERASE D"/>
    <property type="match status" value="1"/>
</dbReference>
<keyword evidence="15" id="KW-1185">Reference proteome</keyword>
<evidence type="ECO:0000256" key="12">
    <source>
        <dbReference type="SAM" id="Phobius"/>
    </source>
</evidence>
<evidence type="ECO:0000313" key="15">
    <source>
        <dbReference type="Proteomes" id="UP000243745"/>
    </source>
</evidence>
<name>A0A662ZHP5_9GAMM</name>
<evidence type="ECO:0000256" key="1">
    <source>
        <dbReference type="ARBA" id="ARBA00004382"/>
    </source>
</evidence>
<dbReference type="PANTHER" id="PTHR47529:SF1">
    <property type="entry name" value="PERIPLASMIC CHAPERONE PPID"/>
    <property type="match status" value="1"/>
</dbReference>
<dbReference type="SUPFAM" id="SSF109998">
    <property type="entry name" value="Triger factor/SurA peptide-binding domain-like"/>
    <property type="match status" value="1"/>
</dbReference>
<reference evidence="14 15" key="1">
    <citation type="submission" date="2016-10" db="EMBL/GenBank/DDBJ databases">
        <authorList>
            <person name="Varghese N."/>
            <person name="Submissions S."/>
        </authorList>
    </citation>
    <scope>NUCLEOTIDE SEQUENCE [LARGE SCALE GENOMIC DNA]</scope>
    <source>
        <strain evidence="14 15">DSM 1361</strain>
    </source>
</reference>
<evidence type="ECO:0000256" key="5">
    <source>
        <dbReference type="ARBA" id="ARBA00022989"/>
    </source>
</evidence>
<evidence type="ECO:0000313" key="14">
    <source>
        <dbReference type="EMBL" id="SFP44379.1"/>
    </source>
</evidence>